<dbReference type="PANTHER" id="PTHR38011">
    <property type="entry name" value="DIHYDROFOLATE REDUCTASE FAMILY PROTEIN (AFU_ORTHOLOGUE AFUA_8G06820)"/>
    <property type="match status" value="1"/>
</dbReference>
<proteinExistence type="predicted"/>
<reference evidence="4" key="2">
    <citation type="submission" date="2021-04" db="EMBL/GenBank/DDBJ databases">
        <authorList>
            <person name="Podell S."/>
        </authorList>
    </citation>
    <scope>NUCLEOTIDE SEQUENCE</scope>
    <source>
        <strain evidence="4">Hildebrandi</strain>
    </source>
</reference>
<organism evidence="4 5">
    <name type="scientific">Nitzschia inconspicua</name>
    <dbReference type="NCBI Taxonomy" id="303405"/>
    <lineage>
        <taxon>Eukaryota</taxon>
        <taxon>Sar</taxon>
        <taxon>Stramenopiles</taxon>
        <taxon>Ochrophyta</taxon>
        <taxon>Bacillariophyta</taxon>
        <taxon>Bacillariophyceae</taxon>
        <taxon>Bacillariophycidae</taxon>
        <taxon>Bacillariales</taxon>
        <taxon>Bacillariaceae</taxon>
        <taxon>Nitzschia</taxon>
    </lineage>
</organism>
<dbReference type="AlphaFoldDB" id="A0A9K3Q773"/>
<name>A0A9K3Q773_9STRA</name>
<dbReference type="Proteomes" id="UP000693970">
    <property type="component" value="Unassembled WGS sequence"/>
</dbReference>
<dbReference type="EMBL" id="JAGRRH010000004">
    <property type="protein sequence ID" value="KAG7370889.1"/>
    <property type="molecule type" value="Genomic_DNA"/>
</dbReference>
<evidence type="ECO:0000313" key="4">
    <source>
        <dbReference type="EMBL" id="KAG7370889.1"/>
    </source>
</evidence>
<accession>A0A9K3Q773</accession>
<keyword evidence="5" id="KW-1185">Reference proteome</keyword>
<dbReference type="GO" id="GO:0008703">
    <property type="term" value="F:5-amino-6-(5-phosphoribosylamino)uracil reductase activity"/>
    <property type="evidence" value="ECO:0007669"/>
    <property type="project" value="InterPro"/>
</dbReference>
<evidence type="ECO:0000256" key="2">
    <source>
        <dbReference type="ARBA" id="ARBA00023002"/>
    </source>
</evidence>
<feature type="domain" description="Bacterial bifunctional deaminase-reductase C-terminal" evidence="3">
    <location>
        <begin position="68"/>
        <end position="272"/>
    </location>
</feature>
<evidence type="ECO:0000256" key="1">
    <source>
        <dbReference type="ARBA" id="ARBA00022857"/>
    </source>
</evidence>
<gene>
    <name evidence="4" type="ORF">IV203_019459</name>
</gene>
<evidence type="ECO:0000313" key="5">
    <source>
        <dbReference type="Proteomes" id="UP000693970"/>
    </source>
</evidence>
<reference evidence="4" key="1">
    <citation type="journal article" date="2021" name="Sci. Rep.">
        <title>Diploid genomic architecture of Nitzschia inconspicua, an elite biomass production diatom.</title>
        <authorList>
            <person name="Oliver A."/>
            <person name="Podell S."/>
            <person name="Pinowska A."/>
            <person name="Traller J.C."/>
            <person name="Smith S.R."/>
            <person name="McClure R."/>
            <person name="Beliaev A."/>
            <person name="Bohutskyi P."/>
            <person name="Hill E.A."/>
            <person name="Rabines A."/>
            <person name="Zheng H."/>
            <person name="Allen L.Z."/>
            <person name="Kuo A."/>
            <person name="Grigoriev I.V."/>
            <person name="Allen A.E."/>
            <person name="Hazlebeck D."/>
            <person name="Allen E.E."/>
        </authorList>
    </citation>
    <scope>NUCLEOTIDE SEQUENCE</scope>
    <source>
        <strain evidence="4">Hildebrandi</strain>
    </source>
</reference>
<dbReference type="Pfam" id="PF01872">
    <property type="entry name" value="RibD_C"/>
    <property type="match status" value="1"/>
</dbReference>
<comment type="caution">
    <text evidence="4">The sequence shown here is derived from an EMBL/GenBank/DDBJ whole genome shotgun (WGS) entry which is preliminary data.</text>
</comment>
<keyword evidence="2" id="KW-0560">Oxidoreductase</keyword>
<dbReference type="GO" id="GO:0009231">
    <property type="term" value="P:riboflavin biosynthetic process"/>
    <property type="evidence" value="ECO:0007669"/>
    <property type="project" value="InterPro"/>
</dbReference>
<sequence length="309" mass="34366">MKNHFWNFPRPIIQIIVIFCIIFESIAASKQNASNASYQSALHQRIEDSLKDLVEYLAAHIESKSTRPFVTLAYAQSLDGKIAILTNKHNIKNHPREMSLLSSNFAISSQESLVLTHALRSIHDAVLVGGRTLAIDNPRLNNRLWKLQPDMSNHHQPRPVVLDSHLRYVSQLENSLTVNAKNLLVCCSIDAANSYSQHHNNDSTVTLLPCKTHKDGTLNLQDVLLQLQVHHGIQSVMVEGGATLLTAFAREHLVDYQCITLSPKLLGDAGLPSMGCLSTDDGEYVTIGPLKCITLGPDCVIFGRWKHQE</sequence>
<evidence type="ECO:0000259" key="3">
    <source>
        <dbReference type="Pfam" id="PF01872"/>
    </source>
</evidence>
<dbReference type="InterPro" id="IPR050765">
    <property type="entry name" value="Riboflavin_Biosynth_HTPR"/>
</dbReference>
<dbReference type="PANTHER" id="PTHR38011:SF7">
    <property type="entry name" value="2,5-DIAMINO-6-RIBOSYLAMINO-4(3H)-PYRIMIDINONE 5'-PHOSPHATE REDUCTASE"/>
    <property type="match status" value="1"/>
</dbReference>
<protein>
    <submittedName>
        <fullName evidence="4">Dihydrofolate reductase-like domain containing protein</fullName>
    </submittedName>
</protein>
<dbReference type="OrthoDB" id="5432at2759"/>
<dbReference type="InterPro" id="IPR002734">
    <property type="entry name" value="RibDG_C"/>
</dbReference>
<keyword evidence="1" id="KW-0521">NADP</keyword>